<feature type="domain" description="SBP-type" evidence="11">
    <location>
        <begin position="166"/>
        <end position="243"/>
    </location>
</feature>
<dbReference type="GO" id="GO:0003677">
    <property type="term" value="F:DNA binding"/>
    <property type="evidence" value="ECO:0007669"/>
    <property type="project" value="UniProtKB-KW"/>
</dbReference>
<evidence type="ECO:0000256" key="9">
    <source>
        <dbReference type="ARBA" id="ARBA00056472"/>
    </source>
</evidence>
<evidence type="ECO:0000259" key="11">
    <source>
        <dbReference type="PROSITE" id="PS51141"/>
    </source>
</evidence>
<evidence type="ECO:0000256" key="4">
    <source>
        <dbReference type="ARBA" id="ARBA00022833"/>
    </source>
</evidence>
<organism evidence="12 13">
    <name type="scientific">Perilla frutescens var. hirtella</name>
    <name type="common">Perilla citriodora</name>
    <name type="synonym">Perilla setoyensis</name>
    <dbReference type="NCBI Taxonomy" id="608512"/>
    <lineage>
        <taxon>Eukaryota</taxon>
        <taxon>Viridiplantae</taxon>
        <taxon>Streptophyta</taxon>
        <taxon>Embryophyta</taxon>
        <taxon>Tracheophyta</taxon>
        <taxon>Spermatophyta</taxon>
        <taxon>Magnoliopsida</taxon>
        <taxon>eudicotyledons</taxon>
        <taxon>Gunneridae</taxon>
        <taxon>Pentapetalae</taxon>
        <taxon>asterids</taxon>
        <taxon>lamiids</taxon>
        <taxon>Lamiales</taxon>
        <taxon>Lamiaceae</taxon>
        <taxon>Nepetoideae</taxon>
        <taxon>Elsholtzieae</taxon>
        <taxon>Perilla</taxon>
    </lineage>
</organism>
<keyword evidence="2" id="KW-0479">Metal-binding</keyword>
<keyword evidence="7" id="KW-0804">Transcription</keyword>
<dbReference type="PROSITE" id="PS51141">
    <property type="entry name" value="ZF_SBP"/>
    <property type="match status" value="1"/>
</dbReference>
<keyword evidence="8" id="KW-0539">Nucleus</keyword>
<gene>
    <name evidence="12" type="ORF">C2S53_011293</name>
</gene>
<dbReference type="FunFam" id="4.10.1100.10:FF:000001">
    <property type="entry name" value="Squamosa promoter-binding-like protein 14"/>
    <property type="match status" value="1"/>
</dbReference>
<name>A0AAD4P1X1_PERFH</name>
<evidence type="ECO:0000256" key="1">
    <source>
        <dbReference type="ARBA" id="ARBA00004123"/>
    </source>
</evidence>
<dbReference type="Pfam" id="PF03110">
    <property type="entry name" value="SBP"/>
    <property type="match status" value="1"/>
</dbReference>
<proteinExistence type="predicted"/>
<evidence type="ECO:0000256" key="5">
    <source>
        <dbReference type="ARBA" id="ARBA00023015"/>
    </source>
</evidence>
<protein>
    <recommendedName>
        <fullName evidence="11">SBP-type domain-containing protein</fullName>
    </recommendedName>
</protein>
<dbReference type="SUPFAM" id="SSF103612">
    <property type="entry name" value="SBT domain"/>
    <property type="match status" value="1"/>
</dbReference>
<dbReference type="InterPro" id="IPR036893">
    <property type="entry name" value="SBP_sf"/>
</dbReference>
<comment type="subcellular location">
    <subcellularLocation>
        <location evidence="1">Nucleus</location>
    </subcellularLocation>
</comment>
<evidence type="ECO:0000256" key="6">
    <source>
        <dbReference type="ARBA" id="ARBA00023125"/>
    </source>
</evidence>
<dbReference type="PANTHER" id="PTHR31251:SF226">
    <property type="entry name" value="SQUAMOSA PROMOTER-BINDING-LIKE PROTEIN 6"/>
    <property type="match status" value="1"/>
</dbReference>
<evidence type="ECO:0000256" key="8">
    <source>
        <dbReference type="ARBA" id="ARBA00023242"/>
    </source>
</evidence>
<keyword evidence="4" id="KW-0862">Zinc</keyword>
<comment type="function">
    <text evidence="9">Probable transcriptional factor. Binds to the promoter of the SQUAMOSA gene.</text>
</comment>
<dbReference type="GO" id="GO:0005634">
    <property type="term" value="C:nucleus"/>
    <property type="evidence" value="ECO:0007669"/>
    <property type="project" value="UniProtKB-SubCell"/>
</dbReference>
<dbReference type="PANTHER" id="PTHR31251">
    <property type="entry name" value="SQUAMOSA PROMOTER-BINDING-LIKE PROTEIN 4"/>
    <property type="match status" value="1"/>
</dbReference>
<sequence>MESLTYNFEERGVPFTEDVELNMDGVVSIRNPVKGWDSKTFSAPINIFEGQGLMRPDFPEMTENLVLHTQCSKDSLCDVNCDYSRCVPSTSTIAMNSSLEFGTRLSSLAIRTDGEKLVVADLKIEKLESPRGLECDSVSVEDPVLSSQGSPVSAKRARMSSLQSQIPFCIVHGCNKDLSSSKEYHKRHKVCDIHSKTAVVVVNGVRQRFCQQCSRFHMLAEFDDGKRSCRKRLAGHNERRRKPQLDTHFDPTLYGTDLSRTSLFFSNYLWSNAPIRHSRHDTEPLKFGSSRPKPLLHLNEMGKQNPSKNCPNSPLSVLELSAISNSSCAPSLLSAQSFRSMDYPLILEQHDNYNLSFNPNSSIFRGIFSSSFGEADQRVLDASGTPSELLQEPSNAPSLTRYQSSEGANTVDLLQLSLHLQRVEHQKQSEL</sequence>
<dbReference type="Proteomes" id="UP001190926">
    <property type="component" value="Unassembled WGS sequence"/>
</dbReference>
<accession>A0AAD4P1X1</accession>
<evidence type="ECO:0000256" key="10">
    <source>
        <dbReference type="PROSITE-ProRule" id="PRU00470"/>
    </source>
</evidence>
<dbReference type="GO" id="GO:0008270">
    <property type="term" value="F:zinc ion binding"/>
    <property type="evidence" value="ECO:0007669"/>
    <property type="project" value="UniProtKB-KW"/>
</dbReference>
<keyword evidence="3 10" id="KW-0863">Zinc-finger</keyword>
<evidence type="ECO:0000256" key="7">
    <source>
        <dbReference type="ARBA" id="ARBA00023163"/>
    </source>
</evidence>
<dbReference type="AlphaFoldDB" id="A0AAD4P1X1"/>
<dbReference type="InterPro" id="IPR044817">
    <property type="entry name" value="SBP-like"/>
</dbReference>
<keyword evidence="6" id="KW-0238">DNA-binding</keyword>
<keyword evidence="5" id="KW-0805">Transcription regulation</keyword>
<evidence type="ECO:0000313" key="13">
    <source>
        <dbReference type="Proteomes" id="UP001190926"/>
    </source>
</evidence>
<dbReference type="Gene3D" id="4.10.1100.10">
    <property type="entry name" value="Transcription factor, SBP-box domain"/>
    <property type="match status" value="1"/>
</dbReference>
<dbReference type="EMBL" id="SDAM02001008">
    <property type="protein sequence ID" value="KAH6823120.1"/>
    <property type="molecule type" value="Genomic_DNA"/>
</dbReference>
<keyword evidence="13" id="KW-1185">Reference proteome</keyword>
<dbReference type="InterPro" id="IPR004333">
    <property type="entry name" value="SBP_dom"/>
</dbReference>
<evidence type="ECO:0000313" key="12">
    <source>
        <dbReference type="EMBL" id="KAH6823120.1"/>
    </source>
</evidence>
<reference evidence="12 13" key="1">
    <citation type="journal article" date="2021" name="Nat. Commun.">
        <title>Incipient diploidization of the medicinal plant Perilla within 10,000 years.</title>
        <authorList>
            <person name="Zhang Y."/>
            <person name="Shen Q."/>
            <person name="Leng L."/>
            <person name="Zhang D."/>
            <person name="Chen S."/>
            <person name="Shi Y."/>
            <person name="Ning Z."/>
            <person name="Chen S."/>
        </authorList>
    </citation>
    <scope>NUCLEOTIDE SEQUENCE [LARGE SCALE GENOMIC DNA]</scope>
    <source>
        <strain evidence="13">cv. PC099</strain>
    </source>
</reference>
<evidence type="ECO:0000256" key="3">
    <source>
        <dbReference type="ARBA" id="ARBA00022771"/>
    </source>
</evidence>
<comment type="caution">
    <text evidence="12">The sequence shown here is derived from an EMBL/GenBank/DDBJ whole genome shotgun (WGS) entry which is preliminary data.</text>
</comment>
<evidence type="ECO:0000256" key="2">
    <source>
        <dbReference type="ARBA" id="ARBA00022723"/>
    </source>
</evidence>